<sequence length="106" mass="11481">MLQQFLDLRPAGGFGLIMADRLRVAAAVGGHLTFQGDPDDLRRLARAIDYCNTAWAAAESHAQSRAAKRLERDLDRARKLAAWRDVLMCMAAQVAADLALAALCGS</sequence>
<dbReference type="AlphaFoldDB" id="A0A1M7DLD3"/>
<organism evidence="1 2">
    <name type="scientific">Paracoccus solventivorans</name>
    <dbReference type="NCBI Taxonomy" id="53463"/>
    <lineage>
        <taxon>Bacteria</taxon>
        <taxon>Pseudomonadati</taxon>
        <taxon>Pseudomonadota</taxon>
        <taxon>Alphaproteobacteria</taxon>
        <taxon>Rhodobacterales</taxon>
        <taxon>Paracoccaceae</taxon>
        <taxon>Paracoccus</taxon>
    </lineage>
</organism>
<dbReference type="STRING" id="53463.SAMN05444389_101412"/>
<proteinExistence type="predicted"/>
<gene>
    <name evidence="1" type="ORF">SAMN05444389_101412</name>
</gene>
<dbReference type="EMBL" id="FRCK01000001">
    <property type="protein sequence ID" value="SHL79979.1"/>
    <property type="molecule type" value="Genomic_DNA"/>
</dbReference>
<protein>
    <submittedName>
        <fullName evidence="1">Uncharacterized protein</fullName>
    </submittedName>
</protein>
<accession>A0A1M7DLD3</accession>
<dbReference type="Proteomes" id="UP000184444">
    <property type="component" value="Unassembled WGS sequence"/>
</dbReference>
<name>A0A1M7DLD3_9RHOB</name>
<keyword evidence="2" id="KW-1185">Reference proteome</keyword>
<reference evidence="2" key="1">
    <citation type="submission" date="2016-11" db="EMBL/GenBank/DDBJ databases">
        <authorList>
            <person name="Varghese N."/>
            <person name="Submissions S."/>
        </authorList>
    </citation>
    <scope>NUCLEOTIDE SEQUENCE [LARGE SCALE GENOMIC DNA]</scope>
    <source>
        <strain evidence="2">DSM 6637</strain>
    </source>
</reference>
<evidence type="ECO:0000313" key="1">
    <source>
        <dbReference type="EMBL" id="SHL79979.1"/>
    </source>
</evidence>
<evidence type="ECO:0000313" key="2">
    <source>
        <dbReference type="Proteomes" id="UP000184444"/>
    </source>
</evidence>